<organism evidence="3 4">
    <name type="scientific">Clostridium autoethanogenum DSM 10061</name>
    <dbReference type="NCBI Taxonomy" id="1341692"/>
    <lineage>
        <taxon>Bacteria</taxon>
        <taxon>Bacillati</taxon>
        <taxon>Bacillota</taxon>
        <taxon>Clostridia</taxon>
        <taxon>Eubacteriales</taxon>
        <taxon>Clostridiaceae</taxon>
        <taxon>Clostridium</taxon>
    </lineage>
</organism>
<evidence type="ECO:0000259" key="2">
    <source>
        <dbReference type="Pfam" id="PF04389"/>
    </source>
</evidence>
<feature type="transmembrane region" description="Helical" evidence="1">
    <location>
        <begin position="252"/>
        <end position="274"/>
    </location>
</feature>
<proteinExistence type="predicted"/>
<feature type="domain" description="Peptidase M28" evidence="2">
    <location>
        <begin position="2"/>
        <end position="182"/>
    </location>
</feature>
<protein>
    <submittedName>
        <fullName evidence="3">M28 family peptidase</fullName>
    </submittedName>
</protein>
<feature type="transmembrane region" description="Helical" evidence="1">
    <location>
        <begin position="371"/>
        <end position="387"/>
    </location>
</feature>
<dbReference type="Pfam" id="PF04389">
    <property type="entry name" value="Peptidase_M28"/>
    <property type="match status" value="1"/>
</dbReference>
<keyword evidence="1" id="KW-1133">Transmembrane helix</keyword>
<dbReference type="Gene3D" id="3.40.630.10">
    <property type="entry name" value="Zn peptidases"/>
    <property type="match status" value="1"/>
</dbReference>
<dbReference type="InterPro" id="IPR045175">
    <property type="entry name" value="M28_fam"/>
</dbReference>
<keyword evidence="4" id="KW-1185">Reference proteome</keyword>
<name>A0ABM5NU25_9CLOT</name>
<feature type="transmembrane region" description="Helical" evidence="1">
    <location>
        <begin position="344"/>
        <end position="364"/>
    </location>
</feature>
<sequence length="423" mass="47524">MLLVAHYDSAGTNPQNTGGYSFGASDDGYGVATILKTLRSIRNSGKTLENGIKVLITDGEEMHLIGSREEFNNNFSLYRNVSYVINLEARGTSGPAIMFQTSEKNDRVLDLYKKAKYPITTSLITDLYKDSGRSDFLNIKKKGLAGINLTTLDKVEYYHTPQDSYKNISDKSFMHYEEQVLPIVDEFIYSDKYNDPNYFKQGNDSIFFTILPNVILDYSVNLGRILGIIVIIASIGIMIYNKDKLKGTLKSVAKNLIHIIVVTILGLIISFGLATVWRVNFTLNHMGKVPGDDILVIVLPIVLLGFMFKIEMKEKDKVCENFLAGVLIQTILLCVLIICLPGVSYLTMIPLILTLFSLGIIRLTNNEKAKYTLLLTISVMIILYIPLMNIFHMAFSISSLPFIFLFLTIMKSLLFPTINKIIN</sequence>
<dbReference type="InterPro" id="IPR007484">
    <property type="entry name" value="Peptidase_M28"/>
</dbReference>
<evidence type="ECO:0000256" key="1">
    <source>
        <dbReference type="SAM" id="Phobius"/>
    </source>
</evidence>
<feature type="transmembrane region" description="Helical" evidence="1">
    <location>
        <begin position="222"/>
        <end position="240"/>
    </location>
</feature>
<evidence type="ECO:0000313" key="4">
    <source>
        <dbReference type="Proteomes" id="UP000017590"/>
    </source>
</evidence>
<dbReference type="PANTHER" id="PTHR12147:SF26">
    <property type="entry name" value="PEPTIDASE M28 DOMAIN-CONTAINING PROTEIN"/>
    <property type="match status" value="1"/>
</dbReference>
<feature type="transmembrane region" description="Helical" evidence="1">
    <location>
        <begin position="322"/>
        <end position="338"/>
    </location>
</feature>
<gene>
    <name evidence="3" type="ORF">CAETHG_1711</name>
</gene>
<dbReference type="Proteomes" id="UP000017590">
    <property type="component" value="Chromosome"/>
</dbReference>
<accession>A0ABM5NU25</accession>
<keyword evidence="1" id="KW-0472">Membrane</keyword>
<dbReference type="SUPFAM" id="SSF53187">
    <property type="entry name" value="Zn-dependent exopeptidases"/>
    <property type="match status" value="1"/>
</dbReference>
<evidence type="ECO:0000313" key="3">
    <source>
        <dbReference type="EMBL" id="AGY75932.2"/>
    </source>
</evidence>
<reference evidence="4" key="1">
    <citation type="journal article" date="2014" name="Biotechnol. Biofuels">
        <title>Comparison of single-molecule sequencing and hybrid approaches for finishing the genome of Clostridium autoethanogenum and analysis of CRISPR systems in industrial relevant Clostridia.</title>
        <authorList>
            <person name="Brown S.D."/>
            <person name="Nagaraju S."/>
            <person name="Utturkar S."/>
            <person name="De Tissera S."/>
            <person name="Segovia S."/>
            <person name="Mitchell W."/>
            <person name="Land M.L."/>
            <person name="Dassanayake A."/>
            <person name="Kopke M."/>
        </authorList>
    </citation>
    <scope>NUCLEOTIDE SEQUENCE [LARGE SCALE GENOMIC DNA]</scope>
    <source>
        <strain evidence="4">DSM 10061</strain>
    </source>
</reference>
<dbReference type="EMBL" id="CP006763">
    <property type="protein sequence ID" value="AGY75932.2"/>
    <property type="molecule type" value="Genomic_DNA"/>
</dbReference>
<dbReference type="PANTHER" id="PTHR12147">
    <property type="entry name" value="METALLOPEPTIDASE M28 FAMILY MEMBER"/>
    <property type="match status" value="1"/>
</dbReference>
<keyword evidence="1" id="KW-0812">Transmembrane</keyword>
<feature type="transmembrane region" description="Helical" evidence="1">
    <location>
        <begin position="294"/>
        <end position="310"/>
    </location>
</feature>
<feature type="transmembrane region" description="Helical" evidence="1">
    <location>
        <begin position="393"/>
        <end position="414"/>
    </location>
</feature>